<keyword evidence="3" id="KW-1185">Reference proteome</keyword>
<comment type="caution">
    <text evidence="2">The sequence shown here is derived from an EMBL/GenBank/DDBJ whole genome shotgun (WGS) entry which is preliminary data.</text>
</comment>
<evidence type="ECO:0000313" key="3">
    <source>
        <dbReference type="Proteomes" id="UP000619376"/>
    </source>
</evidence>
<dbReference type="InterPro" id="IPR001602">
    <property type="entry name" value="UPF0047_YjbQ-like"/>
</dbReference>
<organism evidence="2 3">
    <name type="scientific">Deinococcus metalli</name>
    <dbReference type="NCBI Taxonomy" id="1141878"/>
    <lineage>
        <taxon>Bacteria</taxon>
        <taxon>Thermotogati</taxon>
        <taxon>Deinococcota</taxon>
        <taxon>Deinococci</taxon>
        <taxon>Deinococcales</taxon>
        <taxon>Deinococcaceae</taxon>
        <taxon>Deinococcus</taxon>
    </lineage>
</organism>
<dbReference type="NCBIfam" id="TIGR00149">
    <property type="entry name" value="TIGR00149_YjbQ"/>
    <property type="match status" value="1"/>
</dbReference>
<accession>A0ABQ3JK03</accession>
<gene>
    <name evidence="2" type="ORF">GCM10017781_10210</name>
</gene>
<dbReference type="PANTHER" id="PTHR30615:SF8">
    <property type="entry name" value="UPF0047 PROTEIN C4A8.02C"/>
    <property type="match status" value="1"/>
</dbReference>
<dbReference type="PANTHER" id="PTHR30615">
    <property type="entry name" value="UNCHARACTERIZED PROTEIN YJBQ-RELATED"/>
    <property type="match status" value="1"/>
</dbReference>
<evidence type="ECO:0000256" key="1">
    <source>
        <dbReference type="ARBA" id="ARBA00005534"/>
    </source>
</evidence>
<dbReference type="Gene3D" id="2.60.120.460">
    <property type="entry name" value="YjbQ-like"/>
    <property type="match status" value="1"/>
</dbReference>
<protein>
    <recommendedName>
        <fullName evidence="4">YjbQ family protein</fullName>
    </recommendedName>
</protein>
<dbReference type="EMBL" id="BNAJ01000001">
    <property type="protein sequence ID" value="GHF35264.1"/>
    <property type="molecule type" value="Genomic_DNA"/>
</dbReference>
<dbReference type="PROSITE" id="PS01314">
    <property type="entry name" value="UPF0047"/>
    <property type="match status" value="1"/>
</dbReference>
<sequence>MAQCVPARLEGGERYPTRMWAQRDLTLPPARRGFHLITREVVAAMPELAGVRVGLLHVFIQHTSASVTVSENASPDVRRDFETYFNHAVPDGWAAFEHTLEGPDDMAAHIKASVLGSSVTLPVRRGRLALGTWQGVYLCEHRDHGGPRTLVLTLTGEGE</sequence>
<proteinExistence type="inferred from homology"/>
<dbReference type="Pfam" id="PF01894">
    <property type="entry name" value="YjbQ"/>
    <property type="match status" value="1"/>
</dbReference>
<comment type="similarity">
    <text evidence="1">Belongs to the UPF0047 family.</text>
</comment>
<dbReference type="Proteomes" id="UP000619376">
    <property type="component" value="Unassembled WGS sequence"/>
</dbReference>
<dbReference type="SUPFAM" id="SSF111038">
    <property type="entry name" value="YjbQ-like"/>
    <property type="match status" value="1"/>
</dbReference>
<reference evidence="3" key="1">
    <citation type="journal article" date="2019" name="Int. J. Syst. Evol. Microbiol.">
        <title>The Global Catalogue of Microorganisms (GCM) 10K type strain sequencing project: providing services to taxonomists for standard genome sequencing and annotation.</title>
        <authorList>
            <consortium name="The Broad Institute Genomics Platform"/>
            <consortium name="The Broad Institute Genome Sequencing Center for Infectious Disease"/>
            <person name="Wu L."/>
            <person name="Ma J."/>
        </authorList>
    </citation>
    <scope>NUCLEOTIDE SEQUENCE [LARGE SCALE GENOMIC DNA]</scope>
    <source>
        <strain evidence="3">CGMCC 1.18437</strain>
    </source>
</reference>
<name>A0ABQ3JK03_9DEIO</name>
<evidence type="ECO:0008006" key="4">
    <source>
        <dbReference type="Google" id="ProtNLM"/>
    </source>
</evidence>
<dbReference type="PIRSF" id="PIRSF004681">
    <property type="entry name" value="UCP004681"/>
    <property type="match status" value="1"/>
</dbReference>
<dbReference type="InterPro" id="IPR035917">
    <property type="entry name" value="YjbQ-like_sf"/>
</dbReference>
<evidence type="ECO:0000313" key="2">
    <source>
        <dbReference type="EMBL" id="GHF35264.1"/>
    </source>
</evidence>